<dbReference type="SUPFAM" id="SSF47699">
    <property type="entry name" value="Bifunctional inhibitor/lipid-transfer protein/seed storage 2S albumin"/>
    <property type="match status" value="1"/>
</dbReference>
<evidence type="ECO:0000313" key="3">
    <source>
        <dbReference type="EMBL" id="KAK1399002.1"/>
    </source>
</evidence>
<reference evidence="3" key="1">
    <citation type="submission" date="2023-02" db="EMBL/GenBank/DDBJ databases">
        <title>Genome of toxic invasive species Heracleum sosnowskyi carries increased number of genes despite the absence of recent whole-genome duplications.</title>
        <authorList>
            <person name="Schelkunov M."/>
            <person name="Shtratnikova V."/>
            <person name="Makarenko M."/>
            <person name="Klepikova A."/>
            <person name="Omelchenko D."/>
            <person name="Novikova G."/>
            <person name="Obukhova E."/>
            <person name="Bogdanov V."/>
            <person name="Penin A."/>
            <person name="Logacheva M."/>
        </authorList>
    </citation>
    <scope>NUCLEOTIDE SEQUENCE</scope>
    <source>
        <strain evidence="3">Hsosn_3</strain>
        <tissue evidence="3">Leaf</tissue>
    </source>
</reference>
<dbReference type="Gene3D" id="1.10.110.10">
    <property type="entry name" value="Plant lipid-transfer and hydrophobic proteins"/>
    <property type="match status" value="1"/>
</dbReference>
<feature type="chain" id="PRO_5042271529" evidence="2">
    <location>
        <begin position="26"/>
        <end position="168"/>
    </location>
</feature>
<proteinExistence type="predicted"/>
<evidence type="ECO:0000256" key="1">
    <source>
        <dbReference type="SAM" id="MobiDB-lite"/>
    </source>
</evidence>
<keyword evidence="2" id="KW-0732">Signal</keyword>
<dbReference type="EMBL" id="JAUIZM010000002">
    <property type="protein sequence ID" value="KAK1399002.1"/>
    <property type="molecule type" value="Genomic_DNA"/>
</dbReference>
<dbReference type="AlphaFoldDB" id="A0AAD8N7N9"/>
<evidence type="ECO:0000256" key="2">
    <source>
        <dbReference type="SAM" id="SignalP"/>
    </source>
</evidence>
<dbReference type="Proteomes" id="UP001237642">
    <property type="component" value="Unassembled WGS sequence"/>
</dbReference>
<feature type="signal peptide" evidence="2">
    <location>
        <begin position="1"/>
        <end position="25"/>
    </location>
</feature>
<feature type="region of interest" description="Disordered" evidence="1">
    <location>
        <begin position="62"/>
        <end position="110"/>
    </location>
</feature>
<dbReference type="PANTHER" id="PTHR34377:SF3">
    <property type="entry name" value="TETRATRICOPEPTIDE REPEAT (TPR)-LIKE SUPERFAMILY PROTEIN"/>
    <property type="match status" value="1"/>
</dbReference>
<evidence type="ECO:0000313" key="4">
    <source>
        <dbReference type="Proteomes" id="UP001237642"/>
    </source>
</evidence>
<feature type="compositionally biased region" description="Basic residues" evidence="1">
    <location>
        <begin position="92"/>
        <end position="102"/>
    </location>
</feature>
<protein>
    <submittedName>
        <fullName evidence="3">Tetratricopeptide repeat-containing protein-like protein</fullName>
    </submittedName>
</protein>
<organism evidence="3 4">
    <name type="scientific">Heracleum sosnowskyi</name>
    <dbReference type="NCBI Taxonomy" id="360622"/>
    <lineage>
        <taxon>Eukaryota</taxon>
        <taxon>Viridiplantae</taxon>
        <taxon>Streptophyta</taxon>
        <taxon>Embryophyta</taxon>
        <taxon>Tracheophyta</taxon>
        <taxon>Spermatophyta</taxon>
        <taxon>Magnoliopsida</taxon>
        <taxon>eudicotyledons</taxon>
        <taxon>Gunneridae</taxon>
        <taxon>Pentapetalae</taxon>
        <taxon>asterids</taxon>
        <taxon>campanulids</taxon>
        <taxon>Apiales</taxon>
        <taxon>Apiaceae</taxon>
        <taxon>Apioideae</taxon>
        <taxon>apioid superclade</taxon>
        <taxon>Tordylieae</taxon>
        <taxon>Tordyliinae</taxon>
        <taxon>Heracleum</taxon>
    </lineage>
</organism>
<comment type="caution">
    <text evidence="3">The sequence shown here is derived from an EMBL/GenBank/DDBJ whole genome shotgun (WGS) entry which is preliminary data.</text>
</comment>
<keyword evidence="4" id="KW-1185">Reference proteome</keyword>
<name>A0AAD8N7N9_9APIA</name>
<dbReference type="InterPro" id="IPR036312">
    <property type="entry name" value="Bifun_inhib/LTP/seed_sf"/>
</dbReference>
<sequence length="168" mass="18870">MDIGFDIPRIALFIMFLVLSPKIECQMWMQPPMSPLPPIQSTPLCASQFALANHACARLPYNPIPPQSPPRRDTSPPVTSESDAPESSPTPPHRHRHRHSHSAHQQQQQQSPVAQECCRWLQEIDSGCVCDLLVRLPVFLAKPVHQYTVRVDRSCTVTYSCSGRIISP</sequence>
<dbReference type="PANTHER" id="PTHR34377">
    <property type="entry name" value="TETRATRICOPEPTIDE REPEAT (TPR)-LIKE SUPERFAMILY PROTEIN"/>
    <property type="match status" value="1"/>
</dbReference>
<reference evidence="3" key="2">
    <citation type="submission" date="2023-05" db="EMBL/GenBank/DDBJ databases">
        <authorList>
            <person name="Schelkunov M.I."/>
        </authorList>
    </citation>
    <scope>NUCLEOTIDE SEQUENCE</scope>
    <source>
        <strain evidence="3">Hsosn_3</strain>
        <tissue evidence="3">Leaf</tissue>
    </source>
</reference>
<accession>A0AAD8N7N9</accession>
<gene>
    <name evidence="3" type="ORF">POM88_008865</name>
</gene>